<evidence type="ECO:0000256" key="4">
    <source>
        <dbReference type="ARBA" id="ARBA00022741"/>
    </source>
</evidence>
<keyword evidence="9" id="KW-0139">CF(1)</keyword>
<feature type="domain" description="AAA+ ATPase" evidence="11">
    <location>
        <begin position="141"/>
        <end position="325"/>
    </location>
</feature>
<dbReference type="STRING" id="1797513.A2782_02660"/>
<keyword evidence="8" id="KW-0472">Membrane</keyword>
<dbReference type="SUPFAM" id="SSF47917">
    <property type="entry name" value="C-terminal domain of alpha and beta subunits of F1 ATP synthase"/>
    <property type="match status" value="1"/>
</dbReference>
<reference evidence="12 13" key="1">
    <citation type="journal article" date="2016" name="Nat. Commun.">
        <title>Thousands of microbial genomes shed light on interconnected biogeochemical processes in an aquifer system.</title>
        <authorList>
            <person name="Anantharaman K."/>
            <person name="Brown C.T."/>
            <person name="Hug L.A."/>
            <person name="Sharon I."/>
            <person name="Castelle C.J."/>
            <person name="Probst A.J."/>
            <person name="Thomas B.C."/>
            <person name="Singh A."/>
            <person name="Wilkins M.J."/>
            <person name="Karaoz U."/>
            <person name="Brodie E.L."/>
            <person name="Williams K.H."/>
            <person name="Hubbard S.S."/>
            <person name="Banfield J.F."/>
        </authorList>
    </citation>
    <scope>NUCLEOTIDE SEQUENCE [LARGE SCALE GENOMIC DNA]</scope>
</reference>
<accession>A0A1G1V1T9</accession>
<sequence>MSHFKGIIKSVTGQTVVVVITSSTLPQSGEIAHVSKSPEIKLEVLARIDTEVTCLILSESNTLLVRGQKVEGTGKPLSVPVGKQVLGKMLNLFGESSEGEDNFDLLAPIYAPAPSFSLAVNPTEILETGIKVIDFAMPIPRGGKVGVVGGAGMGKTVLLTEIILNIINRQEAYTVFAGIGERIREAQELYQRLKALKVLDKSSLVIGQMHENAANRFRIAQAAATIAEHFRDKGNDVLFFADNMFRFVQAGSEVSQILGEIPSEQFYQASLQNQVAEIEDRLVSTEDAAITSIQTVYVPADDFSDPAVSAIMTFLDTVIILSRGNAQLDLHPPVDLLQSSSSFLKRQILGERHFEVYTRFNGLLSSYVRLSHIAAIVGEEELGAADRLTFKRTRKVINYLTQPFFATESQTGRKGTHVKREDAVTDIEAILAGKLDNVPDEKLKYIGTLKEAKLI</sequence>
<keyword evidence="4" id="KW-0547">Nucleotide-binding</keyword>
<dbReference type="AlphaFoldDB" id="A0A1G1V1T9"/>
<evidence type="ECO:0000256" key="10">
    <source>
        <dbReference type="ARBA" id="ARBA00023310"/>
    </source>
</evidence>
<dbReference type="Gene3D" id="1.10.1140.10">
    <property type="entry name" value="Bovine Mitochondrial F1-atpase, Atp Synthase Beta Chain, Chain D, domain 3"/>
    <property type="match status" value="1"/>
</dbReference>
<dbReference type="EMBL" id="MHBW01000011">
    <property type="protein sequence ID" value="OGY09357.1"/>
    <property type="molecule type" value="Genomic_DNA"/>
</dbReference>
<keyword evidence="3" id="KW-0813">Transport</keyword>
<evidence type="ECO:0000256" key="6">
    <source>
        <dbReference type="ARBA" id="ARBA00022967"/>
    </source>
</evidence>
<dbReference type="InterPro" id="IPR055190">
    <property type="entry name" value="ATP-synt_VA_C"/>
</dbReference>
<proteinExistence type="inferred from homology"/>
<evidence type="ECO:0000313" key="13">
    <source>
        <dbReference type="Proteomes" id="UP000177967"/>
    </source>
</evidence>
<evidence type="ECO:0000256" key="1">
    <source>
        <dbReference type="ARBA" id="ARBA00004370"/>
    </source>
</evidence>
<keyword evidence="5" id="KW-0067">ATP-binding</keyword>
<comment type="caution">
    <text evidence="12">The sequence shown here is derived from an EMBL/GenBank/DDBJ whole genome shotgun (WGS) entry which is preliminary data.</text>
</comment>
<dbReference type="Proteomes" id="UP000177967">
    <property type="component" value="Unassembled WGS sequence"/>
</dbReference>
<dbReference type="InterPro" id="IPR036121">
    <property type="entry name" value="ATPase_F1/V1/A1_a/bsu_N_sf"/>
</dbReference>
<keyword evidence="7" id="KW-0406">Ion transport</keyword>
<evidence type="ECO:0000256" key="5">
    <source>
        <dbReference type="ARBA" id="ARBA00022840"/>
    </source>
</evidence>
<dbReference type="GO" id="GO:0005524">
    <property type="term" value="F:ATP binding"/>
    <property type="evidence" value="ECO:0007669"/>
    <property type="project" value="UniProtKB-KW"/>
</dbReference>
<dbReference type="Gene3D" id="3.40.50.300">
    <property type="entry name" value="P-loop containing nucleotide triphosphate hydrolases"/>
    <property type="match status" value="1"/>
</dbReference>
<dbReference type="InterPro" id="IPR003593">
    <property type="entry name" value="AAA+_ATPase"/>
</dbReference>
<keyword evidence="10" id="KW-0066">ATP synthesis</keyword>
<dbReference type="Pfam" id="PF22919">
    <property type="entry name" value="ATP-synt_VA_C"/>
    <property type="match status" value="1"/>
</dbReference>
<name>A0A1G1V1T9_9BACT</name>
<gene>
    <name evidence="12" type="ORF">A2782_02660</name>
</gene>
<dbReference type="PANTHER" id="PTHR15184:SF71">
    <property type="entry name" value="ATP SYNTHASE SUBUNIT BETA, MITOCHONDRIAL"/>
    <property type="match status" value="1"/>
</dbReference>
<dbReference type="GO" id="GO:0045259">
    <property type="term" value="C:proton-transporting ATP synthase complex"/>
    <property type="evidence" value="ECO:0007669"/>
    <property type="project" value="UniProtKB-KW"/>
</dbReference>
<evidence type="ECO:0000256" key="2">
    <source>
        <dbReference type="ARBA" id="ARBA00008936"/>
    </source>
</evidence>
<evidence type="ECO:0000259" key="11">
    <source>
        <dbReference type="SMART" id="SM00382"/>
    </source>
</evidence>
<dbReference type="Pfam" id="PF00006">
    <property type="entry name" value="ATP-synt_ab"/>
    <property type="match status" value="1"/>
</dbReference>
<keyword evidence="6" id="KW-1278">Translocase</keyword>
<comment type="subcellular location">
    <subcellularLocation>
        <location evidence="1">Membrane</location>
    </subcellularLocation>
</comment>
<dbReference type="GO" id="GO:0046933">
    <property type="term" value="F:proton-transporting ATP synthase activity, rotational mechanism"/>
    <property type="evidence" value="ECO:0007669"/>
    <property type="project" value="TreeGrafter"/>
</dbReference>
<dbReference type="InterPro" id="IPR050053">
    <property type="entry name" value="ATPase_alpha/beta_chains"/>
</dbReference>
<dbReference type="InterPro" id="IPR000194">
    <property type="entry name" value="ATPase_F1/V1/A1_a/bsu_nucl-bd"/>
</dbReference>
<dbReference type="SUPFAM" id="SSF52540">
    <property type="entry name" value="P-loop containing nucleoside triphosphate hydrolases"/>
    <property type="match status" value="1"/>
</dbReference>
<dbReference type="SMART" id="SM00382">
    <property type="entry name" value="AAA"/>
    <property type="match status" value="1"/>
</dbReference>
<evidence type="ECO:0000256" key="8">
    <source>
        <dbReference type="ARBA" id="ARBA00023136"/>
    </source>
</evidence>
<evidence type="ECO:0000256" key="9">
    <source>
        <dbReference type="ARBA" id="ARBA00023196"/>
    </source>
</evidence>
<evidence type="ECO:0000313" key="12">
    <source>
        <dbReference type="EMBL" id="OGY09357.1"/>
    </source>
</evidence>
<dbReference type="SUPFAM" id="SSF50615">
    <property type="entry name" value="N-terminal domain of alpha and beta subunits of F1 ATP synthase"/>
    <property type="match status" value="1"/>
</dbReference>
<dbReference type="PANTHER" id="PTHR15184">
    <property type="entry name" value="ATP SYNTHASE"/>
    <property type="match status" value="1"/>
</dbReference>
<dbReference type="InterPro" id="IPR024034">
    <property type="entry name" value="ATPase_F1/V1_b/a_C"/>
</dbReference>
<organism evidence="12 13">
    <name type="scientific">Candidatus Blackburnbacteria bacterium RIFCSPHIGHO2_01_FULL_43_15b</name>
    <dbReference type="NCBI Taxonomy" id="1797513"/>
    <lineage>
        <taxon>Bacteria</taxon>
        <taxon>Candidatus Blackburniibacteriota</taxon>
    </lineage>
</organism>
<protein>
    <recommendedName>
        <fullName evidence="11">AAA+ ATPase domain-containing protein</fullName>
    </recommendedName>
</protein>
<evidence type="ECO:0000256" key="3">
    <source>
        <dbReference type="ARBA" id="ARBA00022448"/>
    </source>
</evidence>
<comment type="similarity">
    <text evidence="2">Belongs to the ATPase alpha/beta chains family.</text>
</comment>
<evidence type="ECO:0000256" key="7">
    <source>
        <dbReference type="ARBA" id="ARBA00023065"/>
    </source>
</evidence>
<dbReference type="InterPro" id="IPR027417">
    <property type="entry name" value="P-loop_NTPase"/>
</dbReference>